<dbReference type="GO" id="GO:0032259">
    <property type="term" value="P:methylation"/>
    <property type="evidence" value="ECO:0007669"/>
    <property type="project" value="UniProtKB-KW"/>
</dbReference>
<evidence type="ECO:0000313" key="5">
    <source>
        <dbReference type="EMBL" id="GFS18678.1"/>
    </source>
</evidence>
<gene>
    <name evidence="5" type="ORF">ElyMa_001528300</name>
</gene>
<dbReference type="InterPro" id="IPR013216">
    <property type="entry name" value="Methyltransf_11"/>
</dbReference>
<comment type="caution">
    <text evidence="5">The sequence shown here is derived from an EMBL/GenBank/DDBJ whole genome shotgun (WGS) entry which is preliminary data.</text>
</comment>
<organism evidence="5 6">
    <name type="scientific">Elysia marginata</name>
    <dbReference type="NCBI Taxonomy" id="1093978"/>
    <lineage>
        <taxon>Eukaryota</taxon>
        <taxon>Metazoa</taxon>
        <taxon>Spiralia</taxon>
        <taxon>Lophotrochozoa</taxon>
        <taxon>Mollusca</taxon>
        <taxon>Gastropoda</taxon>
        <taxon>Heterobranchia</taxon>
        <taxon>Euthyneura</taxon>
        <taxon>Panpulmonata</taxon>
        <taxon>Sacoglossa</taxon>
        <taxon>Placobranchoidea</taxon>
        <taxon>Plakobranchidae</taxon>
        <taxon>Elysia</taxon>
    </lineage>
</organism>
<keyword evidence="2" id="KW-0489">Methyltransferase</keyword>
<evidence type="ECO:0000256" key="3">
    <source>
        <dbReference type="ARBA" id="ARBA00022679"/>
    </source>
</evidence>
<evidence type="ECO:0000313" key="6">
    <source>
        <dbReference type="Proteomes" id="UP000762676"/>
    </source>
</evidence>
<dbReference type="PANTHER" id="PTHR44942:SF4">
    <property type="entry name" value="METHYLTRANSFERASE TYPE 11 DOMAIN-CONTAINING PROTEIN"/>
    <property type="match status" value="1"/>
</dbReference>
<dbReference type="Pfam" id="PF08241">
    <property type="entry name" value="Methyltransf_11"/>
    <property type="match status" value="1"/>
</dbReference>
<protein>
    <submittedName>
        <fullName evidence="5">Trans-aconitate 2-methyltransferase</fullName>
    </submittedName>
</protein>
<dbReference type="PANTHER" id="PTHR44942">
    <property type="entry name" value="METHYLTRANSF_11 DOMAIN-CONTAINING PROTEIN"/>
    <property type="match status" value="1"/>
</dbReference>
<dbReference type="Gene3D" id="3.40.50.150">
    <property type="entry name" value="Vaccinia Virus protein VP39"/>
    <property type="match status" value="1"/>
</dbReference>
<evidence type="ECO:0000259" key="4">
    <source>
        <dbReference type="Pfam" id="PF08241"/>
    </source>
</evidence>
<dbReference type="Proteomes" id="UP000762676">
    <property type="component" value="Unassembled WGS sequence"/>
</dbReference>
<keyword evidence="6" id="KW-1185">Reference proteome</keyword>
<name>A0AAV4J796_9GAST</name>
<reference evidence="5 6" key="1">
    <citation type="journal article" date="2021" name="Elife">
        <title>Chloroplast acquisition without the gene transfer in kleptoplastic sea slugs, Plakobranchus ocellatus.</title>
        <authorList>
            <person name="Maeda T."/>
            <person name="Takahashi S."/>
            <person name="Yoshida T."/>
            <person name="Shimamura S."/>
            <person name="Takaki Y."/>
            <person name="Nagai Y."/>
            <person name="Toyoda A."/>
            <person name="Suzuki Y."/>
            <person name="Arimoto A."/>
            <person name="Ishii H."/>
            <person name="Satoh N."/>
            <person name="Nishiyama T."/>
            <person name="Hasebe M."/>
            <person name="Maruyama T."/>
            <person name="Minagawa J."/>
            <person name="Obokata J."/>
            <person name="Shigenobu S."/>
        </authorList>
    </citation>
    <scope>NUCLEOTIDE SEQUENCE [LARGE SCALE GENOMIC DNA]</scope>
</reference>
<dbReference type="InterPro" id="IPR051052">
    <property type="entry name" value="Diverse_substrate_MTase"/>
</dbReference>
<keyword evidence="3" id="KW-0808">Transferase</keyword>
<evidence type="ECO:0000256" key="2">
    <source>
        <dbReference type="ARBA" id="ARBA00022603"/>
    </source>
</evidence>
<dbReference type="CDD" id="cd02440">
    <property type="entry name" value="AdoMet_MTases"/>
    <property type="match status" value="1"/>
</dbReference>
<sequence length="249" mass="28367">MNEETKLATARNLMTYSCDKIKMYADLDQSKAYSEFRPRYSKELYKTIADYCRETMPDLGLAVDVGCGPGMSTLGFCKYFEKVIGIDVSETQIACAPTDVPNCEFKVGYSHQLPFIESGTADLFCSGQSFYFMPQKETLAEADRVLRPGGTVALFGYGLINARRQQINEILQKIFVRLMPYMPKETTQAVSKLRETTLPYSDFIRREDFKAAHQMTLEEFIGFIKSTWPYVAYSKDYPNVDTAADMKKE</sequence>
<dbReference type="InterPro" id="IPR029063">
    <property type="entry name" value="SAM-dependent_MTases_sf"/>
</dbReference>
<feature type="domain" description="Methyltransferase type 11" evidence="4">
    <location>
        <begin position="63"/>
        <end position="153"/>
    </location>
</feature>
<dbReference type="AlphaFoldDB" id="A0AAV4J796"/>
<comment type="similarity">
    <text evidence="1">Belongs to the methyltransferase superfamily.</text>
</comment>
<dbReference type="EMBL" id="BMAT01003006">
    <property type="protein sequence ID" value="GFS18678.1"/>
    <property type="molecule type" value="Genomic_DNA"/>
</dbReference>
<proteinExistence type="inferred from homology"/>
<accession>A0AAV4J796</accession>
<dbReference type="SUPFAM" id="SSF53335">
    <property type="entry name" value="S-adenosyl-L-methionine-dependent methyltransferases"/>
    <property type="match status" value="1"/>
</dbReference>
<dbReference type="GO" id="GO:0008757">
    <property type="term" value="F:S-adenosylmethionine-dependent methyltransferase activity"/>
    <property type="evidence" value="ECO:0007669"/>
    <property type="project" value="InterPro"/>
</dbReference>
<evidence type="ECO:0000256" key="1">
    <source>
        <dbReference type="ARBA" id="ARBA00008361"/>
    </source>
</evidence>